<dbReference type="GO" id="GO:0015018">
    <property type="term" value="F:galactosylgalactosylxylosylprotein 3-beta-glucuronosyltransferase activity"/>
    <property type="evidence" value="ECO:0007669"/>
    <property type="project" value="InterPro"/>
</dbReference>
<proteinExistence type="inferred from homology"/>
<evidence type="ECO:0000256" key="4">
    <source>
        <dbReference type="ARBA" id="ARBA00022692"/>
    </source>
</evidence>
<dbReference type="OrthoDB" id="675023at2759"/>
<dbReference type="PANTHER" id="PTHR10896:SF59">
    <property type="entry name" value="BETA-1,4-XYLOSYLTRANSFERASE IRX9"/>
    <property type="match status" value="1"/>
</dbReference>
<dbReference type="InterPro" id="IPR005027">
    <property type="entry name" value="Glyco_trans_43"/>
</dbReference>
<evidence type="ECO:0000256" key="2">
    <source>
        <dbReference type="ARBA" id="ARBA00007706"/>
    </source>
</evidence>
<dbReference type="GO" id="GO:0009834">
    <property type="term" value="P:plant-type secondary cell wall biogenesis"/>
    <property type="evidence" value="ECO:0007669"/>
    <property type="project" value="TreeGrafter"/>
</dbReference>
<dbReference type="PANTHER" id="PTHR10896">
    <property type="entry name" value="GALACTOSYLGALACTOSYLXYLOSYLPROTEIN 3-BETA-GLUCURONOSYLTRANSFERASE BETA-1,3-GLUCURONYLTRANSFERASE"/>
    <property type="match status" value="1"/>
</dbReference>
<keyword evidence="10 11" id="KW-0961">Cell wall biogenesis/degradation</keyword>
<keyword evidence="6" id="KW-1133">Transmembrane helix</keyword>
<dbReference type="Proteomes" id="UP001141806">
    <property type="component" value="Unassembled WGS sequence"/>
</dbReference>
<protein>
    <recommendedName>
        <fullName evidence="11">Glycosyltransferases</fullName>
        <ecNumber evidence="11">2.4.-.-</ecNumber>
    </recommendedName>
</protein>
<evidence type="ECO:0000256" key="5">
    <source>
        <dbReference type="ARBA" id="ARBA00022968"/>
    </source>
</evidence>
<comment type="subcellular location">
    <subcellularLocation>
        <location evidence="1 11">Golgi apparatus membrane</location>
        <topology evidence="1 11">Single-pass type II membrane protein</topology>
    </subcellularLocation>
</comment>
<reference evidence="12" key="1">
    <citation type="journal article" date="2023" name="Plant J.">
        <title>The genome of the king protea, Protea cynaroides.</title>
        <authorList>
            <person name="Chang J."/>
            <person name="Duong T.A."/>
            <person name="Schoeman C."/>
            <person name="Ma X."/>
            <person name="Roodt D."/>
            <person name="Barker N."/>
            <person name="Li Z."/>
            <person name="Van de Peer Y."/>
            <person name="Mizrachi E."/>
        </authorList>
    </citation>
    <scope>NUCLEOTIDE SEQUENCE</scope>
    <source>
        <tissue evidence="12">Young leaves</tissue>
    </source>
</reference>
<name>A0A9Q0KIT1_9MAGN</name>
<keyword evidence="9" id="KW-0325">Glycoprotein</keyword>
<comment type="caution">
    <text evidence="12">The sequence shown here is derived from an EMBL/GenBank/DDBJ whole genome shotgun (WGS) entry which is preliminary data.</text>
</comment>
<evidence type="ECO:0000256" key="7">
    <source>
        <dbReference type="ARBA" id="ARBA00023034"/>
    </source>
</evidence>
<accession>A0A9Q0KIT1</accession>
<dbReference type="Gene3D" id="3.90.550.10">
    <property type="entry name" value="Spore Coat Polysaccharide Biosynthesis Protein SpsA, Chain A"/>
    <property type="match status" value="1"/>
</dbReference>
<evidence type="ECO:0000256" key="3">
    <source>
        <dbReference type="ARBA" id="ARBA00022679"/>
    </source>
</evidence>
<dbReference type="GO" id="GO:0071555">
    <property type="term" value="P:cell wall organization"/>
    <property type="evidence" value="ECO:0007669"/>
    <property type="project" value="UniProtKB-KW"/>
</dbReference>
<sequence length="344" mass="38864">MGSSDRSKRKIQLWKKAAFHFVFCFIVGFFSGFSPTSKASIFSNLITSNQSMKKQEISPQPTEMLQPAATQEVTFSRSVMAETPAVVLPTSSEDQQSTSPVEEEEVVRLIPRKALIVVTSTRSNDHLQGALLRRMGTTLKLVPPPLLWIVVEPLSDSSEILEILRKTGVMFRHLVSKEKFIDPEAELDNQRNVALNHIEHHRLSGIVHFAELSNYYDLGFFEEIRKTEVLRAWPIASVSENRKRVVIEGPRKSSGMNNQENPMAPIHISSFAFNSSILWDPERWGRSSSVQGTLQNSMKFVQEVVLEDETKSKGIPQGDCSKIMLWNVHIPRQIMSYHSSEKAG</sequence>
<organism evidence="12 13">
    <name type="scientific">Protea cynaroides</name>
    <dbReference type="NCBI Taxonomy" id="273540"/>
    <lineage>
        <taxon>Eukaryota</taxon>
        <taxon>Viridiplantae</taxon>
        <taxon>Streptophyta</taxon>
        <taxon>Embryophyta</taxon>
        <taxon>Tracheophyta</taxon>
        <taxon>Spermatophyta</taxon>
        <taxon>Magnoliopsida</taxon>
        <taxon>Proteales</taxon>
        <taxon>Proteaceae</taxon>
        <taxon>Protea</taxon>
    </lineage>
</organism>
<keyword evidence="8" id="KW-0472">Membrane</keyword>
<evidence type="ECO:0000256" key="1">
    <source>
        <dbReference type="ARBA" id="ARBA00004323"/>
    </source>
</evidence>
<dbReference type="GO" id="GO:0042285">
    <property type="term" value="F:xylosyltransferase activity"/>
    <property type="evidence" value="ECO:0007669"/>
    <property type="project" value="TreeGrafter"/>
</dbReference>
<keyword evidence="7 11" id="KW-0333">Golgi apparatus</keyword>
<gene>
    <name evidence="12" type="ORF">NE237_004330</name>
</gene>
<evidence type="ECO:0000256" key="9">
    <source>
        <dbReference type="ARBA" id="ARBA00023180"/>
    </source>
</evidence>
<evidence type="ECO:0000313" key="12">
    <source>
        <dbReference type="EMBL" id="KAJ4971231.1"/>
    </source>
</evidence>
<dbReference type="GO" id="GO:0010417">
    <property type="term" value="P:glucuronoxylan biosynthetic process"/>
    <property type="evidence" value="ECO:0007669"/>
    <property type="project" value="TreeGrafter"/>
</dbReference>
<evidence type="ECO:0000256" key="8">
    <source>
        <dbReference type="ARBA" id="ARBA00023136"/>
    </source>
</evidence>
<evidence type="ECO:0000256" key="6">
    <source>
        <dbReference type="ARBA" id="ARBA00022989"/>
    </source>
</evidence>
<evidence type="ECO:0000313" key="13">
    <source>
        <dbReference type="Proteomes" id="UP001141806"/>
    </source>
</evidence>
<dbReference type="InterPro" id="IPR029044">
    <property type="entry name" value="Nucleotide-diphossugar_trans"/>
</dbReference>
<comment type="function">
    <text evidence="11">Involved in the synthesis of glucuronoxylan hemicellulose in secondary cell walls.</text>
</comment>
<dbReference type="AlphaFoldDB" id="A0A9Q0KIT1"/>
<dbReference type="SUPFAM" id="SSF53448">
    <property type="entry name" value="Nucleotide-diphospho-sugar transferases"/>
    <property type="match status" value="1"/>
</dbReference>
<keyword evidence="13" id="KW-1185">Reference proteome</keyword>
<evidence type="ECO:0000256" key="11">
    <source>
        <dbReference type="RuleBase" id="RU363127"/>
    </source>
</evidence>
<keyword evidence="4" id="KW-0812">Transmembrane</keyword>
<comment type="similarity">
    <text evidence="2 11">Belongs to the glycosyltransferase 43 family.</text>
</comment>
<keyword evidence="3 11" id="KW-0808">Transferase</keyword>
<dbReference type="GO" id="GO:0000139">
    <property type="term" value="C:Golgi membrane"/>
    <property type="evidence" value="ECO:0007669"/>
    <property type="project" value="UniProtKB-SubCell"/>
</dbReference>
<dbReference type="EC" id="2.4.-.-" evidence="11"/>
<dbReference type="EMBL" id="JAMYWD010000005">
    <property type="protein sequence ID" value="KAJ4971231.1"/>
    <property type="molecule type" value="Genomic_DNA"/>
</dbReference>
<dbReference type="Pfam" id="PF03360">
    <property type="entry name" value="Glyco_transf_43"/>
    <property type="match status" value="1"/>
</dbReference>
<evidence type="ECO:0000256" key="10">
    <source>
        <dbReference type="ARBA" id="ARBA00023316"/>
    </source>
</evidence>
<keyword evidence="5 11" id="KW-0735">Signal-anchor</keyword>